<keyword evidence="1" id="KW-0051">Antiviral defense</keyword>
<evidence type="ECO:0000313" key="4">
    <source>
        <dbReference type="EMBL" id="VYT95731.1"/>
    </source>
</evidence>
<evidence type="ECO:0000256" key="1">
    <source>
        <dbReference type="ARBA" id="ARBA00023118"/>
    </source>
</evidence>
<dbReference type="CDD" id="cd09726">
    <property type="entry name" value="RAMP_I_III"/>
    <property type="match status" value="1"/>
</dbReference>
<dbReference type="InterPro" id="IPR023825">
    <property type="entry name" value="CRISPR-assoc_RAMP_BGP1436"/>
</dbReference>
<accession>A0A6N3AVM7</accession>
<dbReference type="EMBL" id="CACRUN010000012">
    <property type="protein sequence ID" value="VYT95731.1"/>
    <property type="molecule type" value="Genomic_DNA"/>
</dbReference>
<dbReference type="GO" id="GO:0051607">
    <property type="term" value="P:defense response to virus"/>
    <property type="evidence" value="ECO:0007669"/>
    <property type="project" value="UniProtKB-KW"/>
</dbReference>
<organism evidence="4">
    <name type="scientific">Veillonella atypica</name>
    <dbReference type="NCBI Taxonomy" id="39777"/>
    <lineage>
        <taxon>Bacteria</taxon>
        <taxon>Bacillati</taxon>
        <taxon>Bacillota</taxon>
        <taxon>Negativicutes</taxon>
        <taxon>Veillonellales</taxon>
        <taxon>Veillonellaceae</taxon>
        <taxon>Veillonella</taxon>
    </lineage>
</organism>
<reference evidence="4" key="1">
    <citation type="submission" date="2019-11" db="EMBL/GenBank/DDBJ databases">
        <authorList>
            <person name="Feng L."/>
        </authorList>
    </citation>
    <scope>NUCLEOTIDE SEQUENCE</scope>
    <source>
        <strain evidence="4">VatypicaLFYP47</strain>
    </source>
</reference>
<evidence type="ECO:0000259" key="3">
    <source>
        <dbReference type="Pfam" id="PF03787"/>
    </source>
</evidence>
<dbReference type="RefSeq" id="WP_156718058.1">
    <property type="nucleotide sequence ID" value="NZ_CACRUN010000012.1"/>
</dbReference>
<protein>
    <submittedName>
        <fullName evidence="4">RAMP superfamily protein</fullName>
    </submittedName>
</protein>
<feature type="compositionally biased region" description="Basic and acidic residues" evidence="2">
    <location>
        <begin position="11"/>
        <end position="24"/>
    </location>
</feature>
<dbReference type="NCBIfam" id="TIGR03986">
    <property type="entry name" value="TIGR03986 family CRISPR-associated RAMP protein"/>
    <property type="match status" value="1"/>
</dbReference>
<proteinExistence type="predicted"/>
<dbReference type="AlphaFoldDB" id="A0A6N3AVM7"/>
<feature type="domain" description="CRISPR type III-associated protein" evidence="3">
    <location>
        <begin position="111"/>
        <end position="157"/>
    </location>
</feature>
<feature type="compositionally biased region" description="Basic residues" evidence="2">
    <location>
        <begin position="1"/>
        <end position="10"/>
    </location>
</feature>
<gene>
    <name evidence="4" type="ORF">VALFYP47_00108</name>
</gene>
<dbReference type="Pfam" id="PF03787">
    <property type="entry name" value="RAMPs"/>
    <property type="match status" value="2"/>
</dbReference>
<name>A0A6N3AVM7_9FIRM</name>
<evidence type="ECO:0000256" key="2">
    <source>
        <dbReference type="SAM" id="MobiDB-lite"/>
    </source>
</evidence>
<dbReference type="InterPro" id="IPR005537">
    <property type="entry name" value="RAMP_III_fam"/>
</dbReference>
<feature type="region of interest" description="Disordered" evidence="2">
    <location>
        <begin position="1"/>
        <end position="24"/>
    </location>
</feature>
<sequence>MSPKFQKKHNYKTETREKKEKREKVLKVQGMTDPREEKKKERIQPIEKPIDKSVLEMLKAKPSIPYNFIRLADHVIPAEFCTTNGEDAIVADYKTHINQSENVSGFIDISITAKTPLFIGGETIEDEDGLYQAFYGDDENPIIPGSSIKGMIKQIFKIVTSGTFRPFNNGLGDFEDRHLYFRDFASNNALSRYYNKHMTEPYSIEGEKKGKNKRRRGIALPGFLIKTVTGEYFIVESESNKVDYTDEDRANKKDQVKNIIWHEDSVEIHTGPPIKRKNRYIAISRPSSFDENKRIPVSMDCIHSYEDDTNRNTINLLGENEPDDMIFGLDDDEAILNFTGCGDITYVVPCHFIKNEMGVISHFGHGQLYRISYDLSIGDHVPETIQEQTKIIDLADAVFGYDKKWSGRLSFSDGHLIDNYGRHLFKAYPPALMSPKPTSFQFYLEQTSDDDSLNHWGTPNVSIRGYKMYWHQPLIKARNWQWNNSDPTKDKPNKDAKKIRPVYEGNIFTSRIYFDRLTRIELGALLFVLNLDKIFDKKICYKLGMGKSIGLGSVKLDSKVTCIDSSERYQFLFNTDSWNTGEHVVDISEYVDAFTSYRDRELDVDQENYENMLKELISMMDWSLAEESDYSPYWPYAVQMMSIDDEDDEYKHFKKRTKLDKPKEFIEHWSKQL</sequence>
<feature type="domain" description="CRISPR type III-associated protein" evidence="3">
    <location>
        <begin position="390"/>
        <end position="555"/>
    </location>
</feature>